<protein>
    <submittedName>
        <fullName evidence="1">Uncharacterized protein</fullName>
    </submittedName>
</protein>
<gene>
    <name evidence="1" type="ORF">CPT_Maja_050</name>
</gene>
<reference evidence="1 2" key="1">
    <citation type="submission" date="2020-07" db="EMBL/GenBank/DDBJ databases">
        <title>Complete genome sequence of Burkholderia gladioli phage Maja.</title>
        <authorList>
            <person name="Yu Z."/>
            <person name="Yao G.W."/>
            <person name="Guadalupe Vizoso-Pinto M."/>
            <person name="Sun L."/>
            <person name="Le T."/>
            <person name="Gonzalez C."/>
            <person name="Young R."/>
            <person name="Liu M."/>
        </authorList>
    </citation>
    <scope>NUCLEOTIDE SEQUENCE [LARGE SCALE GENOMIC DNA]</scope>
</reference>
<evidence type="ECO:0000313" key="1">
    <source>
        <dbReference type="EMBL" id="QOV06270.1"/>
    </source>
</evidence>
<evidence type="ECO:0000313" key="2">
    <source>
        <dbReference type="Proteomes" id="UP000593952"/>
    </source>
</evidence>
<organism evidence="1 2">
    <name type="scientific">Burkholderia phage Maja</name>
    <dbReference type="NCBI Taxonomy" id="2767571"/>
    <lineage>
        <taxon>Viruses</taxon>
        <taxon>Duplodnaviria</taxon>
        <taxon>Heunggongvirae</taxon>
        <taxon>Uroviricota</taxon>
        <taxon>Caudoviricetes</taxon>
        <taxon>Lindbergviridae</taxon>
        <taxon>Gladiolivirus</taxon>
        <taxon>Gladiolivirus maja</taxon>
    </lineage>
</organism>
<dbReference type="Proteomes" id="UP000593952">
    <property type="component" value="Segment"/>
</dbReference>
<accession>A0A7S6U3N4</accession>
<proteinExistence type="predicted"/>
<sequence>MSNEAKVLFYIDNCLGDSRWREFAKANIDRYQELACNDEPNPEVVARLKEEKAAGYGILIASDMAAKFREPLVNWLIRNCELRPGEYQLIDDVDYDVAAYMSGVCAIYTSSKAQCEMHYEEAKSERLQLFLIENGKVTDYRAMRVAQDAEYERLNGAAEVVSSEKTREILADDEWKASFDGPEVSLMGNAASDGAIRPESPEDVPQGFRSPVANKVVVVYVPEDGNQTIGATVTRAMARLIREGFPIAVITNESRKKEREVTEKIRAIAPEALRDQVLIAFRDEDTDESKHFAQSLIDIEKLMKSNNGTVAAVLSNVDEARAYIDLFIGGVAATTEEEVRDMVNSLASVARVARGEPDFGPSTDSGSPGPSGGRVNYYLVRVDHPQREEQPPYQAECEDIIAALNMTFDEGCEFKAIWRTAAARLGNGKQGHDALYDAQKRVHYATRCLKAEERKKHLQQS</sequence>
<name>A0A7S6U3N4_9CAUD</name>
<dbReference type="EMBL" id="MT708549">
    <property type="protein sequence ID" value="QOV06270.1"/>
    <property type="molecule type" value="Genomic_DNA"/>
</dbReference>
<keyword evidence="2" id="KW-1185">Reference proteome</keyword>